<feature type="chain" id="PRO_5004628034" evidence="1">
    <location>
        <begin position="31"/>
        <end position="101"/>
    </location>
</feature>
<dbReference type="Proteomes" id="UP000016584">
    <property type="component" value="Unassembled WGS sequence"/>
</dbReference>
<organism evidence="2 3">
    <name type="scientific">Sphingobacterium paucimobilis HER1398</name>
    <dbReference type="NCBI Taxonomy" id="1346330"/>
    <lineage>
        <taxon>Bacteria</taxon>
        <taxon>Pseudomonadati</taxon>
        <taxon>Bacteroidota</taxon>
        <taxon>Sphingobacteriia</taxon>
        <taxon>Sphingobacteriales</taxon>
        <taxon>Sphingobacteriaceae</taxon>
        <taxon>Sphingobacterium</taxon>
    </lineage>
</organism>
<gene>
    <name evidence="2" type="ORF">M472_03995</name>
</gene>
<evidence type="ECO:0000313" key="2">
    <source>
        <dbReference type="EMBL" id="ERJ57922.1"/>
    </source>
</evidence>
<dbReference type="STRING" id="1346330.M472_03995"/>
<protein>
    <submittedName>
        <fullName evidence="2">Uncharacterized protein</fullName>
    </submittedName>
</protein>
<sequence length="101" mass="11291">MNNNPITMQLHKKAILVIVLSAVLGGTAQAQLAKRSDLTFKDIQDRVNGLLTSKDPLAQDLIKWEASHLIESKNEEYIKHGKSVFGFLGDNKSVELLIRTY</sequence>
<accession>U2HR16</accession>
<proteinExistence type="predicted"/>
<feature type="signal peptide" evidence="1">
    <location>
        <begin position="1"/>
        <end position="30"/>
    </location>
</feature>
<keyword evidence="3" id="KW-1185">Reference proteome</keyword>
<evidence type="ECO:0000256" key="1">
    <source>
        <dbReference type="SAM" id="SignalP"/>
    </source>
</evidence>
<comment type="caution">
    <text evidence="2">The sequence shown here is derived from an EMBL/GenBank/DDBJ whole genome shotgun (WGS) entry which is preliminary data.</text>
</comment>
<reference evidence="2 3" key="1">
    <citation type="journal article" date="2013" name="Genome Announc.">
        <title>The Draft Genome Sequence of Sphingomonas paucimobilis Strain HER1398 (Proteobacteria), Host to the Giant PAU Phage, Indicates That It Is a Member of the Genus Sphingobacterium (Bacteroidetes).</title>
        <authorList>
            <person name="White R.A.III."/>
            <person name="Suttle C.A."/>
        </authorList>
    </citation>
    <scope>NUCLEOTIDE SEQUENCE [LARGE SCALE GENOMIC DNA]</scope>
    <source>
        <strain evidence="2 3">HER1398</strain>
    </source>
</reference>
<dbReference type="EMBL" id="ATDL01000020">
    <property type="protein sequence ID" value="ERJ57922.1"/>
    <property type="molecule type" value="Genomic_DNA"/>
</dbReference>
<keyword evidence="1" id="KW-0732">Signal</keyword>
<evidence type="ECO:0000313" key="3">
    <source>
        <dbReference type="Proteomes" id="UP000016584"/>
    </source>
</evidence>
<dbReference type="PATRIC" id="fig|1346330.5.peg.3559"/>
<dbReference type="AlphaFoldDB" id="U2HR16"/>
<name>U2HR16_9SPHI</name>